<dbReference type="Pfam" id="PF13812">
    <property type="entry name" value="PPR_3"/>
    <property type="match status" value="2"/>
</dbReference>
<evidence type="ECO:0000256" key="2">
    <source>
        <dbReference type="ARBA" id="ARBA00022737"/>
    </source>
</evidence>
<comment type="caution">
    <text evidence="4">The sequence shown here is derived from an EMBL/GenBank/DDBJ whole genome shotgun (WGS) entry which is preliminary data.</text>
</comment>
<dbReference type="Proteomes" id="UP001497480">
    <property type="component" value="Unassembled WGS sequence"/>
</dbReference>
<sequence length="398" mass="45203">MYRVLHRNLCTLIQPTTAAATTAAATTAAATTVTADTTVTSFKSISQDIFKEQNFKRLVDKFKKASDIDSFRTKNSFYGAIVRRLAVAKCFNLVEDILEHQKQYSDISKEGFNARLITLYGKSGMHRNARKVFDEMPERNCTRTVLSFNALLAAYLHSSKFESVHRLFNKLPEELSIEPDLVSYNTVLKALCEKGSFDSALSLISEMDKKELKPDLITFNTMLDQLYSKGRFEDAEKIWNQMDVKGVEPDIRSYNSRLVGLALEKRTNEAADFLVEMEKKGVKSDIFSINALIKGFVNEDNLDEAKKWYGEIAKSSYDPDKTTFATFVPFLCEKGELKLAIEVCKEFFNIQCRVDVSLLQLVVDKLVSESRISEAKEIVEHAKTNRYSRYKLNLPAAE</sequence>
<dbReference type="NCBIfam" id="TIGR00756">
    <property type="entry name" value="PPR"/>
    <property type="match status" value="5"/>
</dbReference>
<feature type="repeat" description="PPR" evidence="3">
    <location>
        <begin position="215"/>
        <end position="249"/>
    </location>
</feature>
<dbReference type="PROSITE" id="PS51375">
    <property type="entry name" value="PPR"/>
    <property type="match status" value="4"/>
</dbReference>
<evidence type="ECO:0000313" key="4">
    <source>
        <dbReference type="EMBL" id="CAL0312007.1"/>
    </source>
</evidence>
<gene>
    <name evidence="4" type="ORF">LLUT_LOCUS13067</name>
</gene>
<dbReference type="GO" id="GO:0010019">
    <property type="term" value="P:chloroplast-nucleus signaling pathway"/>
    <property type="evidence" value="ECO:0007669"/>
    <property type="project" value="TreeGrafter"/>
</dbReference>
<dbReference type="GO" id="GO:0009507">
    <property type="term" value="C:chloroplast"/>
    <property type="evidence" value="ECO:0007669"/>
    <property type="project" value="TreeGrafter"/>
</dbReference>
<protein>
    <recommendedName>
        <fullName evidence="6">Pentatricopeptide repeat-containing protein</fullName>
    </recommendedName>
</protein>
<evidence type="ECO:0000313" key="5">
    <source>
        <dbReference type="Proteomes" id="UP001497480"/>
    </source>
</evidence>
<evidence type="ECO:0008006" key="6">
    <source>
        <dbReference type="Google" id="ProtNLM"/>
    </source>
</evidence>
<evidence type="ECO:0000256" key="3">
    <source>
        <dbReference type="PROSITE-ProRule" id="PRU00708"/>
    </source>
</evidence>
<organism evidence="4 5">
    <name type="scientific">Lupinus luteus</name>
    <name type="common">European yellow lupine</name>
    <dbReference type="NCBI Taxonomy" id="3873"/>
    <lineage>
        <taxon>Eukaryota</taxon>
        <taxon>Viridiplantae</taxon>
        <taxon>Streptophyta</taxon>
        <taxon>Embryophyta</taxon>
        <taxon>Tracheophyta</taxon>
        <taxon>Spermatophyta</taxon>
        <taxon>Magnoliopsida</taxon>
        <taxon>eudicotyledons</taxon>
        <taxon>Gunneridae</taxon>
        <taxon>Pentapetalae</taxon>
        <taxon>rosids</taxon>
        <taxon>fabids</taxon>
        <taxon>Fabales</taxon>
        <taxon>Fabaceae</taxon>
        <taxon>Papilionoideae</taxon>
        <taxon>50 kb inversion clade</taxon>
        <taxon>genistoids sensu lato</taxon>
        <taxon>core genistoids</taxon>
        <taxon>Genisteae</taxon>
        <taxon>Lupinus</taxon>
    </lineage>
</organism>
<dbReference type="InterPro" id="IPR011990">
    <property type="entry name" value="TPR-like_helical_dom_sf"/>
</dbReference>
<evidence type="ECO:0000256" key="1">
    <source>
        <dbReference type="ARBA" id="ARBA00007626"/>
    </source>
</evidence>
<name>A0AAV1WSC5_LUPLU</name>
<dbReference type="PANTHER" id="PTHR47936">
    <property type="entry name" value="PPR_LONG DOMAIN-CONTAINING PROTEIN"/>
    <property type="match status" value="1"/>
</dbReference>
<dbReference type="GO" id="GO:0031930">
    <property type="term" value="P:mitochondria-nucleus signaling pathway"/>
    <property type="evidence" value="ECO:0007669"/>
    <property type="project" value="TreeGrafter"/>
</dbReference>
<comment type="similarity">
    <text evidence="1">Belongs to the PPR family. P subfamily.</text>
</comment>
<dbReference type="EMBL" id="CAXHTB010000009">
    <property type="protein sequence ID" value="CAL0312007.1"/>
    <property type="molecule type" value="Genomic_DNA"/>
</dbReference>
<dbReference type="InterPro" id="IPR002885">
    <property type="entry name" value="PPR_rpt"/>
</dbReference>
<dbReference type="AlphaFoldDB" id="A0AAV1WSC5"/>
<feature type="repeat" description="PPR" evidence="3">
    <location>
        <begin position="285"/>
        <end position="319"/>
    </location>
</feature>
<dbReference type="PANTHER" id="PTHR47936:SF5">
    <property type="entry name" value="PENTACOTRIPEPTIDE-REPEAT REGION OF PRORP DOMAIN-CONTAINING PROTEIN"/>
    <property type="match status" value="1"/>
</dbReference>
<dbReference type="Pfam" id="PF13041">
    <property type="entry name" value="PPR_2"/>
    <property type="match status" value="1"/>
</dbReference>
<keyword evidence="2" id="KW-0677">Repeat</keyword>
<feature type="repeat" description="PPR" evidence="3">
    <location>
        <begin position="180"/>
        <end position="214"/>
    </location>
</feature>
<reference evidence="4 5" key="1">
    <citation type="submission" date="2024-03" db="EMBL/GenBank/DDBJ databases">
        <authorList>
            <person name="Martinez-Hernandez J."/>
        </authorList>
    </citation>
    <scope>NUCLEOTIDE SEQUENCE [LARGE SCALE GENOMIC DNA]</scope>
</reference>
<feature type="repeat" description="PPR" evidence="3">
    <location>
        <begin position="250"/>
        <end position="284"/>
    </location>
</feature>
<dbReference type="Gene3D" id="1.25.40.10">
    <property type="entry name" value="Tetratricopeptide repeat domain"/>
    <property type="match status" value="2"/>
</dbReference>
<accession>A0AAV1WSC5</accession>
<keyword evidence="5" id="KW-1185">Reference proteome</keyword>
<proteinExistence type="inferred from homology"/>